<evidence type="ECO:0000313" key="1">
    <source>
        <dbReference type="EMBL" id="EPZ32529.1"/>
    </source>
</evidence>
<reference evidence="2" key="3">
    <citation type="submission" date="2018-08" db="EMBL/GenBank/DDBJ databases">
        <title>Leveraging single-cell genomics to expand the Fungal Tree of Life.</title>
        <authorList>
            <consortium name="DOE Joint Genome Institute"/>
            <person name="Ahrendt S.R."/>
            <person name="Quandt C.A."/>
            <person name="Ciobanu D."/>
            <person name="Clum A."/>
            <person name="Salamov A."/>
            <person name="Andreopoulos B."/>
            <person name="Cheng J.-F."/>
            <person name="Woyke T."/>
            <person name="Pelin A."/>
            <person name="Henrissat B."/>
            <person name="Reynolds N."/>
            <person name="Benny G.L."/>
            <person name="Smith M.E."/>
            <person name="James T.Y."/>
            <person name="Grigoriev I.V."/>
        </authorList>
    </citation>
    <scope>NUCLEOTIDE SEQUENCE</scope>
    <source>
        <strain evidence="2">CSF55</strain>
    </source>
</reference>
<dbReference type="AlphaFoldDB" id="A0A075AVF8"/>
<dbReference type="HOGENOM" id="CLU_1283912_0_0_1"/>
<proteinExistence type="predicted"/>
<sequence>MNSKLAHQIRRANGIIPIYKPSGILCTKILEDLKYIVEKDLLKEDETRSRHSVKKFLQKNFKVGHGGILDKDAKGVLCKEYKCVAKLGAFTTSDDASGEEIIKKPFEHVNLDLVFEFSPPYLSFQLQCSSGTYVRSIVRDLALEMDTAAHVFSLERTSSELITIDDCIFLDRITCANDLLDLLATRKFDMRKLLSLSTRNQMSCTKSALYEMMQE</sequence>
<name>A0A075AVF8_ROZAC</name>
<dbReference type="STRING" id="988480.A0A075AVF8"/>
<dbReference type="GO" id="GO:0005634">
    <property type="term" value="C:nucleus"/>
    <property type="evidence" value="ECO:0007669"/>
    <property type="project" value="TreeGrafter"/>
</dbReference>
<dbReference type="GO" id="GO:0003723">
    <property type="term" value="F:RNA binding"/>
    <property type="evidence" value="ECO:0007669"/>
    <property type="project" value="InterPro"/>
</dbReference>
<dbReference type="Gene3D" id="3.30.2350.10">
    <property type="entry name" value="Pseudouridine synthase"/>
    <property type="match status" value="2"/>
</dbReference>
<dbReference type="GO" id="GO:0009982">
    <property type="term" value="F:pseudouridine synthase activity"/>
    <property type="evidence" value="ECO:0007669"/>
    <property type="project" value="InterPro"/>
</dbReference>
<dbReference type="GO" id="GO:1990481">
    <property type="term" value="P:mRNA pseudouridine synthesis"/>
    <property type="evidence" value="ECO:0007669"/>
    <property type="project" value="TreeGrafter"/>
</dbReference>
<protein>
    <submittedName>
        <fullName evidence="1 2">Pseudouridine synthase</fullName>
    </submittedName>
</protein>
<dbReference type="InterPro" id="IPR014780">
    <property type="entry name" value="tRNA_psdUridine_synth_TruB"/>
</dbReference>
<dbReference type="PANTHER" id="PTHR13767">
    <property type="entry name" value="TRNA-PSEUDOURIDINE SYNTHASE"/>
    <property type="match status" value="1"/>
</dbReference>
<dbReference type="SUPFAM" id="SSF55120">
    <property type="entry name" value="Pseudouridine synthase"/>
    <property type="match status" value="1"/>
</dbReference>
<evidence type="ECO:0000313" key="3">
    <source>
        <dbReference type="Proteomes" id="UP000030755"/>
    </source>
</evidence>
<evidence type="ECO:0000313" key="4">
    <source>
        <dbReference type="Proteomes" id="UP000281549"/>
    </source>
</evidence>
<dbReference type="Proteomes" id="UP000030755">
    <property type="component" value="Unassembled WGS sequence"/>
</dbReference>
<keyword evidence="3" id="KW-1185">Reference proteome</keyword>
<dbReference type="PANTHER" id="PTHR13767:SF2">
    <property type="entry name" value="PSEUDOURIDYLATE SYNTHASE TRUB1"/>
    <property type="match status" value="1"/>
</dbReference>
<dbReference type="OrthoDB" id="9995526at2759"/>
<reference evidence="4" key="2">
    <citation type="journal article" date="2018" name="Nat. Microbiol.">
        <title>Leveraging single-cell genomics to expand the fungal tree of life.</title>
        <authorList>
            <person name="Ahrendt S.R."/>
            <person name="Quandt C.A."/>
            <person name="Ciobanu D."/>
            <person name="Clum A."/>
            <person name="Salamov A."/>
            <person name="Andreopoulos B."/>
            <person name="Cheng J.F."/>
            <person name="Woyke T."/>
            <person name="Pelin A."/>
            <person name="Henrissat B."/>
            <person name="Reynolds N.K."/>
            <person name="Benny G.L."/>
            <person name="Smith M.E."/>
            <person name="James T.Y."/>
            <person name="Grigoriev I.V."/>
        </authorList>
    </citation>
    <scope>NUCLEOTIDE SEQUENCE [LARGE SCALE GENOMIC DNA]</scope>
    <source>
        <strain evidence="4">CSF55</strain>
    </source>
</reference>
<evidence type="ECO:0000313" key="2">
    <source>
        <dbReference type="EMBL" id="RKP20250.1"/>
    </source>
</evidence>
<reference evidence="1 3" key="1">
    <citation type="journal article" date="2013" name="Curr. Biol.">
        <title>Shared signatures of parasitism and phylogenomics unite Cryptomycota and microsporidia.</title>
        <authorList>
            <person name="James T.Y."/>
            <person name="Pelin A."/>
            <person name="Bonen L."/>
            <person name="Ahrendt S."/>
            <person name="Sain D."/>
            <person name="Corradi N."/>
            <person name="Stajich J.E."/>
        </authorList>
    </citation>
    <scope>NUCLEOTIDE SEQUENCE [LARGE SCALE GENOMIC DNA]</scope>
    <source>
        <strain evidence="1 3">CSF55</strain>
        <strain evidence="1 3">CSF55</strain>
    </source>
</reference>
<organism evidence="1 3">
    <name type="scientific">Rozella allomycis (strain CSF55)</name>
    <dbReference type="NCBI Taxonomy" id="988480"/>
    <lineage>
        <taxon>Eukaryota</taxon>
        <taxon>Fungi</taxon>
        <taxon>Fungi incertae sedis</taxon>
        <taxon>Cryptomycota</taxon>
        <taxon>Cryptomycota incertae sedis</taxon>
        <taxon>Rozella</taxon>
    </lineage>
</organism>
<accession>A0A075AVF8</accession>
<dbReference type="EMBL" id="ML005091">
    <property type="protein sequence ID" value="RKP20250.1"/>
    <property type="molecule type" value="Genomic_DNA"/>
</dbReference>
<dbReference type="InterPro" id="IPR020103">
    <property type="entry name" value="PsdUridine_synth_cat_dom_sf"/>
</dbReference>
<gene>
    <name evidence="1" type="ORF">O9G_002306</name>
    <name evidence="2" type="ORF">ROZALSC1DRAFT_28242</name>
</gene>
<dbReference type="EMBL" id="KE561145">
    <property type="protein sequence ID" value="EPZ32529.1"/>
    <property type="molecule type" value="Genomic_DNA"/>
</dbReference>
<dbReference type="Proteomes" id="UP000281549">
    <property type="component" value="Unassembled WGS sequence"/>
</dbReference>
<dbReference type="GO" id="GO:0006400">
    <property type="term" value="P:tRNA modification"/>
    <property type="evidence" value="ECO:0007669"/>
    <property type="project" value="TreeGrafter"/>
</dbReference>